<dbReference type="PANTHER" id="PTHR30292:SF0">
    <property type="entry name" value="5-OXOPROLINASE SUBUNIT A"/>
    <property type="match status" value="1"/>
</dbReference>
<evidence type="ECO:0000313" key="1">
    <source>
        <dbReference type="EMBL" id="PQP10860.1"/>
    </source>
</evidence>
<dbReference type="RefSeq" id="WP_105393251.1">
    <property type="nucleotide sequence ID" value="NZ_PUIQ01000062.1"/>
</dbReference>
<evidence type="ECO:0000313" key="2">
    <source>
        <dbReference type="Proteomes" id="UP000238206"/>
    </source>
</evidence>
<sequence>MRKIDLNVDLGEGYGNDLALLDYATSVNIACGWHAGDASTMRTVVDAALKRGIAVGAHPGYPDREHFGRRSLEMTYDEIYAGIQYQVGALNGIVRALGGCLAHVKPHGALYNDAERSIAVARAIVCSVRDIDSSLVIYGLAGGQLVRLARECGLQARDEAFADRGYGPDGRLVPRGEQGAVIHDIDEVARRVGELMATGTVQARNGKRIPLSAQTLCLHGDGEHAVSFAQTVHAALRSVSPCPLI</sequence>
<name>A0A2S8I7U1_BURCE</name>
<dbReference type="PANTHER" id="PTHR30292">
    <property type="entry name" value="UNCHARACTERIZED PROTEIN YBGL-RELATED"/>
    <property type="match status" value="1"/>
</dbReference>
<gene>
    <name evidence="1" type="ORF">C5615_32890</name>
</gene>
<dbReference type="Pfam" id="PF03746">
    <property type="entry name" value="LamB_YcsF"/>
    <property type="match status" value="1"/>
</dbReference>
<dbReference type="GO" id="GO:0005975">
    <property type="term" value="P:carbohydrate metabolic process"/>
    <property type="evidence" value="ECO:0007669"/>
    <property type="project" value="InterPro"/>
</dbReference>
<dbReference type="EMBL" id="PUIQ01000062">
    <property type="protein sequence ID" value="PQP10860.1"/>
    <property type="molecule type" value="Genomic_DNA"/>
</dbReference>
<reference evidence="1 2" key="1">
    <citation type="submission" date="2018-02" db="EMBL/GenBank/DDBJ databases">
        <title>Draft genome sequencing of Burkholderia cepacia Y14-15.</title>
        <authorList>
            <person name="Zheng B.-X."/>
        </authorList>
    </citation>
    <scope>NUCLEOTIDE SEQUENCE [LARGE SCALE GENOMIC DNA]</scope>
    <source>
        <strain evidence="1 2">Y14-15</strain>
    </source>
</reference>
<accession>A0A2S8I7U1</accession>
<dbReference type="Proteomes" id="UP000238206">
    <property type="component" value="Unassembled WGS sequence"/>
</dbReference>
<dbReference type="CDD" id="cd10800">
    <property type="entry name" value="LamB_YcsF_YbgL_like"/>
    <property type="match status" value="1"/>
</dbReference>
<protein>
    <submittedName>
        <fullName evidence="1">LamB/YcsF family protein</fullName>
    </submittedName>
</protein>
<proteinExistence type="predicted"/>
<dbReference type="NCBIfam" id="NF003814">
    <property type="entry name" value="PRK05406.1-3"/>
    <property type="match status" value="1"/>
</dbReference>
<dbReference type="InterPro" id="IPR005501">
    <property type="entry name" value="LamB/YcsF/PxpA-like"/>
</dbReference>
<dbReference type="Gene3D" id="3.20.20.370">
    <property type="entry name" value="Glycoside hydrolase/deacetylase"/>
    <property type="match status" value="1"/>
</dbReference>
<organism evidence="1 2">
    <name type="scientific">Burkholderia cepacia</name>
    <name type="common">Pseudomonas cepacia</name>
    <dbReference type="NCBI Taxonomy" id="292"/>
    <lineage>
        <taxon>Bacteria</taxon>
        <taxon>Pseudomonadati</taxon>
        <taxon>Pseudomonadota</taxon>
        <taxon>Betaproteobacteria</taxon>
        <taxon>Burkholderiales</taxon>
        <taxon>Burkholderiaceae</taxon>
        <taxon>Burkholderia</taxon>
        <taxon>Burkholderia cepacia complex</taxon>
    </lineage>
</organism>
<dbReference type="SUPFAM" id="SSF88713">
    <property type="entry name" value="Glycoside hydrolase/deacetylase"/>
    <property type="match status" value="1"/>
</dbReference>
<comment type="caution">
    <text evidence="1">The sequence shown here is derived from an EMBL/GenBank/DDBJ whole genome shotgun (WGS) entry which is preliminary data.</text>
</comment>
<dbReference type="InterPro" id="IPR011330">
    <property type="entry name" value="Glyco_hydro/deAcase_b/a-brl"/>
</dbReference>
<dbReference type="NCBIfam" id="NF003816">
    <property type="entry name" value="PRK05406.1-5"/>
    <property type="match status" value="1"/>
</dbReference>
<dbReference type="AlphaFoldDB" id="A0A2S8I7U1"/>